<dbReference type="GO" id="GO:0015074">
    <property type="term" value="P:DNA integration"/>
    <property type="evidence" value="ECO:0007669"/>
    <property type="project" value="UniProtKB-KW"/>
</dbReference>
<name>A0AB38Z2N6_9VIRU</name>
<dbReference type="PANTHER" id="PTHR37984">
    <property type="entry name" value="PROTEIN CBG26694"/>
    <property type="match status" value="1"/>
</dbReference>
<evidence type="ECO:0000259" key="17">
    <source>
        <dbReference type="PROSITE" id="PS50994"/>
    </source>
</evidence>
<dbReference type="Pfam" id="PF17921">
    <property type="entry name" value="Integrase_H2C2"/>
    <property type="match status" value="1"/>
</dbReference>
<accession>A0AB38Z2N6</accession>
<dbReference type="PROSITE" id="PS00141">
    <property type="entry name" value="ASP_PROTEASE"/>
    <property type="match status" value="1"/>
</dbReference>
<keyword evidence="5" id="KW-0548">Nucleotidyltransferase</keyword>
<feature type="domain" description="Reverse transcriptase" evidence="16">
    <location>
        <begin position="216"/>
        <end position="400"/>
    </location>
</feature>
<dbReference type="Gene3D" id="3.10.10.10">
    <property type="entry name" value="HIV Type 1 Reverse Transcriptase, subunit A, domain 1"/>
    <property type="match status" value="1"/>
</dbReference>
<dbReference type="GO" id="GO:0008270">
    <property type="term" value="F:zinc ion binding"/>
    <property type="evidence" value="ECO:0007669"/>
    <property type="project" value="UniProtKB-KW"/>
</dbReference>
<evidence type="ECO:0000256" key="15">
    <source>
        <dbReference type="ARBA" id="ARBA00023296"/>
    </source>
</evidence>
<keyword evidence="14" id="KW-0233">DNA recombination</keyword>
<keyword evidence="3" id="KW-0645">Protease</keyword>
<dbReference type="Pfam" id="PF17917">
    <property type="entry name" value="RT_RNaseH"/>
    <property type="match status" value="1"/>
</dbReference>
<evidence type="ECO:0000256" key="6">
    <source>
        <dbReference type="ARBA" id="ARBA00022722"/>
    </source>
</evidence>
<keyword evidence="15" id="KW-1160">Virus entry into host cell</keyword>
<dbReference type="InterPro" id="IPR001969">
    <property type="entry name" value="Aspartic_peptidase_AS"/>
</dbReference>
<reference evidence="18" key="1">
    <citation type="submission" date="2023-04" db="EMBL/GenBank/DDBJ databases">
        <title>Novel viruses in aedes, anopheles and culex mosquitoes from high pantanal, mato grosso state, Brazil 2019.</title>
        <authorList>
            <person name="Pavon J.A.R."/>
            <person name="Neves N.A.S."/>
            <person name="Pinho J.B."/>
            <person name="Patroca S."/>
            <person name="Cruz A.C.B."/>
            <person name="Medeiros D.B.A."/>
            <person name="Nunes M.R.T."/>
            <person name="Slhessarenko R.D."/>
        </authorList>
    </citation>
    <scope>NUCLEOTIDE SEQUENCE</scope>
    <source>
        <strain evidence="18">JARP23</strain>
    </source>
</reference>
<evidence type="ECO:0000256" key="10">
    <source>
        <dbReference type="ARBA" id="ARBA00022801"/>
    </source>
</evidence>
<keyword evidence="10" id="KW-0378">Hydrolase</keyword>
<keyword evidence="8" id="KW-0255">Endonuclease</keyword>
<evidence type="ECO:0000256" key="3">
    <source>
        <dbReference type="ARBA" id="ARBA00022670"/>
    </source>
</evidence>
<dbReference type="EC" id="2.7.7.49" evidence="2"/>
<feature type="domain" description="Integrase catalytic" evidence="17">
    <location>
        <begin position="806"/>
        <end position="959"/>
    </location>
</feature>
<dbReference type="InterPro" id="IPR041373">
    <property type="entry name" value="RT_RNaseH"/>
</dbReference>
<dbReference type="InterPro" id="IPR000477">
    <property type="entry name" value="RT_dom"/>
</dbReference>
<keyword evidence="9" id="KW-0863">Zinc-finger</keyword>
<evidence type="ECO:0000256" key="11">
    <source>
        <dbReference type="ARBA" id="ARBA00022833"/>
    </source>
</evidence>
<dbReference type="InterPro" id="IPR001584">
    <property type="entry name" value="Integrase_cat-core"/>
</dbReference>
<dbReference type="InterPro" id="IPR050951">
    <property type="entry name" value="Retrovirus_Pol_polyprotein"/>
</dbReference>
<evidence type="ECO:0000256" key="1">
    <source>
        <dbReference type="ARBA" id="ARBA00001946"/>
    </source>
</evidence>
<evidence type="ECO:0000256" key="14">
    <source>
        <dbReference type="ARBA" id="ARBA00023172"/>
    </source>
</evidence>
<dbReference type="PROSITE" id="PS50994">
    <property type="entry name" value="INTEGRASE"/>
    <property type="match status" value="1"/>
</dbReference>
<evidence type="ECO:0000256" key="5">
    <source>
        <dbReference type="ARBA" id="ARBA00022695"/>
    </source>
</evidence>
<dbReference type="InterPro" id="IPR036397">
    <property type="entry name" value="RNaseH_sf"/>
</dbReference>
<proteinExistence type="predicted"/>
<dbReference type="CDD" id="cd09274">
    <property type="entry name" value="RNase_HI_RT_Ty3"/>
    <property type="match status" value="1"/>
</dbReference>
<evidence type="ECO:0000256" key="12">
    <source>
        <dbReference type="ARBA" id="ARBA00022908"/>
    </source>
</evidence>
<keyword evidence="12" id="KW-0229">DNA integration</keyword>
<dbReference type="PANTHER" id="PTHR37984:SF5">
    <property type="entry name" value="PROTEIN NYNRIN-LIKE"/>
    <property type="match status" value="1"/>
</dbReference>
<dbReference type="FunFam" id="3.10.10.10:FF:000007">
    <property type="entry name" value="Retrovirus-related Pol polyprotein from transposon 17.6-like Protein"/>
    <property type="match status" value="1"/>
</dbReference>
<dbReference type="GO" id="GO:0003676">
    <property type="term" value="F:nucleic acid binding"/>
    <property type="evidence" value="ECO:0007669"/>
    <property type="project" value="InterPro"/>
</dbReference>
<dbReference type="Gene3D" id="3.30.420.10">
    <property type="entry name" value="Ribonuclease H-like superfamily/Ribonuclease H"/>
    <property type="match status" value="1"/>
</dbReference>
<evidence type="ECO:0000256" key="2">
    <source>
        <dbReference type="ARBA" id="ARBA00012493"/>
    </source>
</evidence>
<evidence type="ECO:0000313" key="18">
    <source>
        <dbReference type="EMBL" id="WNO13941.1"/>
    </source>
</evidence>
<dbReference type="InterPro" id="IPR043128">
    <property type="entry name" value="Rev_trsase/Diguanyl_cyclase"/>
</dbReference>
<dbReference type="SUPFAM" id="SSF53098">
    <property type="entry name" value="Ribonuclease H-like"/>
    <property type="match status" value="1"/>
</dbReference>
<dbReference type="InterPro" id="IPR043502">
    <property type="entry name" value="DNA/RNA_pol_sf"/>
</dbReference>
<dbReference type="CDD" id="cd01647">
    <property type="entry name" value="RT_LTR"/>
    <property type="match status" value="1"/>
</dbReference>
<organism evidence="18">
    <name type="scientific">Panta errantivirus</name>
    <dbReference type="NCBI Taxonomy" id="3078412"/>
    <lineage>
        <taxon>Viruses</taxon>
        <taxon>Riboviria</taxon>
        <taxon>Pararnavirae</taxon>
        <taxon>Artverviricota</taxon>
        <taxon>Revtraviricetes</taxon>
        <taxon>Ortervirales</taxon>
        <taxon>Metaviridae</taxon>
        <taxon>Errantivirus</taxon>
    </lineage>
</organism>
<keyword evidence="4" id="KW-0808">Transferase</keyword>
<dbReference type="Gene3D" id="3.30.70.270">
    <property type="match status" value="2"/>
</dbReference>
<dbReference type="Pfam" id="PF00078">
    <property type="entry name" value="RVT_1"/>
    <property type="match status" value="1"/>
</dbReference>
<dbReference type="FunFam" id="3.30.70.270:FF:000020">
    <property type="entry name" value="Transposon Tf2-6 polyprotein-like Protein"/>
    <property type="match status" value="1"/>
</dbReference>
<evidence type="ECO:0000256" key="7">
    <source>
        <dbReference type="ARBA" id="ARBA00022723"/>
    </source>
</evidence>
<dbReference type="GO" id="GO:0004190">
    <property type="term" value="F:aspartic-type endopeptidase activity"/>
    <property type="evidence" value="ECO:0007669"/>
    <property type="project" value="InterPro"/>
</dbReference>
<dbReference type="SUPFAM" id="SSF56672">
    <property type="entry name" value="DNA/RNA polymerases"/>
    <property type="match status" value="1"/>
</dbReference>
<dbReference type="Pfam" id="PF00665">
    <property type="entry name" value="rve"/>
    <property type="match status" value="1"/>
</dbReference>
<keyword evidence="7" id="KW-0479">Metal-binding</keyword>
<dbReference type="InterPro" id="IPR021109">
    <property type="entry name" value="Peptidase_aspartic_dom_sf"/>
</dbReference>
<dbReference type="InterPro" id="IPR012337">
    <property type="entry name" value="RNaseH-like_sf"/>
</dbReference>
<evidence type="ECO:0000256" key="8">
    <source>
        <dbReference type="ARBA" id="ARBA00022759"/>
    </source>
</evidence>
<keyword evidence="6" id="KW-0540">Nuclease</keyword>
<dbReference type="PROSITE" id="PS50878">
    <property type="entry name" value="RT_POL"/>
    <property type="match status" value="1"/>
</dbReference>
<comment type="cofactor">
    <cofactor evidence="1">
        <name>Mg(2+)</name>
        <dbReference type="ChEBI" id="CHEBI:18420"/>
    </cofactor>
</comment>
<dbReference type="Gene3D" id="1.10.340.70">
    <property type="match status" value="1"/>
</dbReference>
<dbReference type="InterPro" id="IPR041588">
    <property type="entry name" value="Integrase_H2C2"/>
</dbReference>
<dbReference type="GO" id="GO:0006508">
    <property type="term" value="P:proteolysis"/>
    <property type="evidence" value="ECO:0007669"/>
    <property type="project" value="UniProtKB-KW"/>
</dbReference>
<evidence type="ECO:0000256" key="13">
    <source>
        <dbReference type="ARBA" id="ARBA00022918"/>
    </source>
</evidence>
<evidence type="ECO:0000256" key="9">
    <source>
        <dbReference type="ARBA" id="ARBA00022771"/>
    </source>
</evidence>
<keyword evidence="13" id="KW-0695">RNA-directed DNA polymerase</keyword>
<dbReference type="GO" id="GO:0046718">
    <property type="term" value="P:symbiont entry into host cell"/>
    <property type="evidence" value="ECO:0007669"/>
    <property type="project" value="UniProtKB-KW"/>
</dbReference>
<dbReference type="EMBL" id="OQ968291">
    <property type="protein sequence ID" value="WNO13941.1"/>
    <property type="molecule type" value="Genomic_RNA"/>
</dbReference>
<dbReference type="GO" id="GO:0003964">
    <property type="term" value="F:RNA-directed DNA polymerase activity"/>
    <property type="evidence" value="ECO:0007669"/>
    <property type="project" value="UniProtKB-KW"/>
</dbReference>
<protein>
    <recommendedName>
        <fullName evidence="2">RNA-directed DNA polymerase</fullName>
        <ecNumber evidence="2">2.7.7.49</ecNumber>
    </recommendedName>
</protein>
<dbReference type="GO" id="GO:0006310">
    <property type="term" value="P:DNA recombination"/>
    <property type="evidence" value="ECO:0007669"/>
    <property type="project" value="UniProtKB-KW"/>
</dbReference>
<dbReference type="Gene3D" id="2.40.70.10">
    <property type="entry name" value="Acid Proteases"/>
    <property type="match status" value="1"/>
</dbReference>
<dbReference type="GO" id="GO:0004519">
    <property type="term" value="F:endonuclease activity"/>
    <property type="evidence" value="ECO:0007669"/>
    <property type="project" value="UniProtKB-KW"/>
</dbReference>
<sequence>MDRKMVNPFLPYILLRTSQGEFPFLVDSGANINLITPKMALAYAKSKPYEYRSNGIKSATGDFNASSAIDIAFFEPLSNLKFQFVLYDFHPFFCGIVGTSILKTLNAKLCFEKDSLSITTDDGLPFTIPLQKYAKHKENHFVNFRVDHLDHTKKQRLTNVLNRNKHVFHEPNLALTCTTNVECSINTTDNIPVHQKVYPYPAAYANDVNDHIKNLLETGIIRPSRSAWTSPVWIVPKKDDASGQKKFRMVIDYRKINEKTNSDRYPMPEITYVLDQMKGQKYFSTLDLASGFHQIKMKNEDIEKTAFSINNGKYEFLRMPFGLKNAPAIFQRAIDDVLRNHIGKICYIYMDDVIVFGKSVDEHLENLETILKTLNSANLKIQLDKSEFLHKQIEFLGHIVTDEGIKPNIKKIEAIKMFQAPKTIKQLRSFLGLMGYYRKFIRDYAMIAKPLTNILRGETKISSTKKISLSEEQIKCFDKLKHILSSSDILIYPDYNQPFILTTDASDYAIGAVLSQGELGKDKPIHFGSRTLNKTEESYSVPEKEMLAIIWALKTFRNYLYGAKFKILTDHQPLTFTLSQRNTNAKLKRWKAYLEEHDYEIIYKPGKTNVVADALSRMVYSMTATQHSANESDDFFILSTEAALNVFRHQVILEEGVENVQSSEPFPNFKRIKVTVPNTADQTLLKVLKTHFDPSKLNGLLTSESLMGKLQEIYNKNFGRQNLLKIRFTQKMLQDIPCSNDQTAIIRKEHNRAHRGIEENRAQILRKYYFPKITAKIKYIIHNCQICNECKYDRSPTNSPIQKTPMPNAPFEIIHVDIMFLEKNYFLTCVDKFSKYAQVMKIDSRATVDVFPKLKEAILKHKPPDIIVIDGEKSLNSREITDFFNINGIIPYITATGRSEMNGIVERFHSTLLEIYRISKTEHPHINSLDLVTMSVHKYNHSVHSGTLYTPMEIITPSDDTPVILSKVRINISKKQHKDITYHNKSREDRAISKDSDAYMKTKRRLKHVKPYKKINIEKVNRTTVTTTDGKRIHKNDLKIKKE</sequence>
<evidence type="ECO:0000259" key="16">
    <source>
        <dbReference type="PROSITE" id="PS50878"/>
    </source>
</evidence>
<keyword evidence="11" id="KW-0862">Zinc</keyword>
<evidence type="ECO:0000256" key="4">
    <source>
        <dbReference type="ARBA" id="ARBA00022679"/>
    </source>
</evidence>